<feature type="compositionally biased region" description="Polar residues" evidence="1">
    <location>
        <begin position="1"/>
        <end position="12"/>
    </location>
</feature>
<evidence type="ECO:0000313" key="3">
    <source>
        <dbReference type="EMBL" id="RKW70236.1"/>
    </source>
</evidence>
<comment type="caution">
    <text evidence="3">The sequence shown here is derived from an EMBL/GenBank/DDBJ whole genome shotgun (WGS) entry which is preliminary data.</text>
</comment>
<dbReference type="EMBL" id="QQXL01000005">
    <property type="protein sequence ID" value="RKW70236.1"/>
    <property type="molecule type" value="Genomic_DNA"/>
</dbReference>
<evidence type="ECO:0000259" key="2">
    <source>
        <dbReference type="Pfam" id="PF07179"/>
    </source>
</evidence>
<name>A0A496PIA9_9MICC</name>
<dbReference type="RefSeq" id="WP_121485426.1">
    <property type="nucleotide sequence ID" value="NZ_QQXL01000005.1"/>
</dbReference>
<feature type="region of interest" description="Disordered" evidence="1">
    <location>
        <begin position="1"/>
        <end position="22"/>
    </location>
</feature>
<dbReference type="AlphaFoldDB" id="A0A496PIA9"/>
<feature type="domain" description="SseB protein N-terminal" evidence="2">
    <location>
        <begin position="22"/>
        <end position="131"/>
    </location>
</feature>
<dbReference type="Pfam" id="PF07179">
    <property type="entry name" value="SseB"/>
    <property type="match status" value="1"/>
</dbReference>
<dbReference type="Proteomes" id="UP000273119">
    <property type="component" value="Unassembled WGS sequence"/>
</dbReference>
<gene>
    <name evidence="3" type="ORF">DWQ67_09880</name>
</gene>
<dbReference type="InterPro" id="IPR009839">
    <property type="entry name" value="SseB_N"/>
</dbReference>
<organism evidence="3 4">
    <name type="scientific">Galactobacter caseinivorans</name>
    <dbReference type="NCBI Taxonomy" id="2676123"/>
    <lineage>
        <taxon>Bacteria</taxon>
        <taxon>Bacillati</taxon>
        <taxon>Actinomycetota</taxon>
        <taxon>Actinomycetes</taxon>
        <taxon>Micrococcales</taxon>
        <taxon>Micrococcaceae</taxon>
        <taxon>Galactobacter</taxon>
    </lineage>
</organism>
<keyword evidence="4" id="KW-1185">Reference proteome</keyword>
<accession>A0A496PIA9</accession>
<reference evidence="3 4" key="1">
    <citation type="submission" date="2018-07" db="EMBL/GenBank/DDBJ databases">
        <title>Arthrobacter sp. nov., isolated from raw cow's milk with high bacterial count.</title>
        <authorList>
            <person name="Hahne J."/>
            <person name="Isele D."/>
            <person name="Lipski A."/>
        </authorList>
    </citation>
    <scope>NUCLEOTIDE SEQUENCE [LARGE SCALE GENOMIC DNA]</scope>
    <source>
        <strain evidence="3 4">JZ R-183</strain>
    </source>
</reference>
<proteinExistence type="predicted"/>
<evidence type="ECO:0000256" key="1">
    <source>
        <dbReference type="SAM" id="MobiDB-lite"/>
    </source>
</evidence>
<evidence type="ECO:0000313" key="4">
    <source>
        <dbReference type="Proteomes" id="UP000273119"/>
    </source>
</evidence>
<sequence length="140" mass="14975">MSEQQPESTLGENPNEPFNDVERAIVDGAEGKLGNNDVLSKIVTSSLFFLTAEEVTDDSKVVQPLILQGPDEKPVLAVFTHPARVAQNFIDSAPYAVTISGGEALRQAEGLGVAINPGHPIGLVLDEENVKALKELLEEN</sequence>
<protein>
    <submittedName>
        <fullName evidence="3">SseB family protein</fullName>
    </submittedName>
</protein>